<evidence type="ECO:0000256" key="1">
    <source>
        <dbReference type="SAM" id="MobiDB-lite"/>
    </source>
</evidence>
<feature type="compositionally biased region" description="Low complexity" evidence="1">
    <location>
        <begin position="24"/>
        <end position="33"/>
    </location>
</feature>
<feature type="region of interest" description="Disordered" evidence="1">
    <location>
        <begin position="140"/>
        <end position="160"/>
    </location>
</feature>
<dbReference type="AlphaFoldDB" id="A0A7R8V484"/>
<organism evidence="2 3">
    <name type="scientific">Hermetia illucens</name>
    <name type="common">Black soldier fly</name>
    <dbReference type="NCBI Taxonomy" id="343691"/>
    <lineage>
        <taxon>Eukaryota</taxon>
        <taxon>Metazoa</taxon>
        <taxon>Ecdysozoa</taxon>
        <taxon>Arthropoda</taxon>
        <taxon>Hexapoda</taxon>
        <taxon>Insecta</taxon>
        <taxon>Pterygota</taxon>
        <taxon>Neoptera</taxon>
        <taxon>Endopterygota</taxon>
        <taxon>Diptera</taxon>
        <taxon>Brachycera</taxon>
        <taxon>Stratiomyomorpha</taxon>
        <taxon>Stratiomyidae</taxon>
        <taxon>Hermetiinae</taxon>
        <taxon>Hermetia</taxon>
    </lineage>
</organism>
<protein>
    <submittedName>
        <fullName evidence="2">Uncharacterized protein</fullName>
    </submittedName>
</protein>
<proteinExistence type="predicted"/>
<name>A0A7R8V484_HERIL</name>
<sequence>MDTHPNKVKIISPSRRFTISGELPTNSNSSPTNCSKIMKPSSLLKTSKRLDSLLEDSGNPVNLSTPLRRIQQDDDLTRNTSLPNLKKVKRQLGNSLRNPLASQVMDAVQNCSMLSLPWSKVNKVYLPQLVWPEELFSEGEQENLENEMKAAGGKLNLNEE</sequence>
<reference evidence="2 3" key="1">
    <citation type="submission" date="2020-11" db="EMBL/GenBank/DDBJ databases">
        <authorList>
            <person name="Wallbank WR R."/>
            <person name="Pardo Diaz C."/>
            <person name="Kozak K."/>
            <person name="Martin S."/>
            <person name="Jiggins C."/>
            <person name="Moest M."/>
            <person name="Warren A I."/>
            <person name="Generalovic N T."/>
            <person name="Byers J.R.P. K."/>
            <person name="Montejo-Kovacevich G."/>
            <person name="Yen C E."/>
        </authorList>
    </citation>
    <scope>NUCLEOTIDE SEQUENCE [LARGE SCALE GENOMIC DNA]</scope>
</reference>
<gene>
    <name evidence="2" type="ORF">HERILL_LOCUS14743</name>
</gene>
<dbReference type="InParanoid" id="A0A7R8V484"/>
<accession>A0A7R8V484</accession>
<feature type="region of interest" description="Disordered" evidence="1">
    <location>
        <begin position="19"/>
        <end position="38"/>
    </location>
</feature>
<dbReference type="Proteomes" id="UP000594454">
    <property type="component" value="Chromosome 6"/>
</dbReference>
<evidence type="ECO:0000313" key="2">
    <source>
        <dbReference type="EMBL" id="CAD7092383.1"/>
    </source>
</evidence>
<keyword evidence="3" id="KW-1185">Reference proteome</keyword>
<dbReference type="EMBL" id="LR899014">
    <property type="protein sequence ID" value="CAD7092383.1"/>
    <property type="molecule type" value="Genomic_DNA"/>
</dbReference>
<evidence type="ECO:0000313" key="3">
    <source>
        <dbReference type="Proteomes" id="UP000594454"/>
    </source>
</evidence>